<dbReference type="Gene3D" id="3.30.420.10">
    <property type="entry name" value="Ribonuclease H-like superfamily/Ribonuclease H"/>
    <property type="match status" value="1"/>
</dbReference>
<feature type="compositionally biased region" description="Acidic residues" evidence="1">
    <location>
        <begin position="617"/>
        <end position="642"/>
    </location>
</feature>
<evidence type="ECO:0000256" key="1">
    <source>
        <dbReference type="SAM" id="MobiDB-lite"/>
    </source>
</evidence>
<dbReference type="Proteomes" id="UP000507470">
    <property type="component" value="Unassembled WGS sequence"/>
</dbReference>
<accession>A0A6J8ER10</accession>
<feature type="region of interest" description="Disordered" evidence="1">
    <location>
        <begin position="1274"/>
        <end position="1312"/>
    </location>
</feature>
<reference evidence="4 5" key="1">
    <citation type="submission" date="2020-06" db="EMBL/GenBank/DDBJ databases">
        <authorList>
            <person name="Li R."/>
            <person name="Bekaert M."/>
        </authorList>
    </citation>
    <scope>NUCLEOTIDE SEQUENCE [LARGE SCALE GENOMIC DNA]</scope>
    <source>
        <strain evidence="5">wild</strain>
    </source>
</reference>
<keyword evidence="5" id="KW-1185">Reference proteome</keyword>
<feature type="compositionally biased region" description="Polar residues" evidence="1">
    <location>
        <begin position="1303"/>
        <end position="1312"/>
    </location>
</feature>
<dbReference type="Pfam" id="PF25244">
    <property type="entry name" value="PML_C"/>
    <property type="match status" value="1"/>
</dbReference>
<dbReference type="GO" id="GO:0003676">
    <property type="term" value="F:nucleic acid binding"/>
    <property type="evidence" value="ECO:0007669"/>
    <property type="project" value="InterPro"/>
</dbReference>
<protein>
    <recommendedName>
        <fullName evidence="6">Exonuclease domain-containing protein</fullName>
    </recommendedName>
</protein>
<evidence type="ECO:0000259" key="3">
    <source>
        <dbReference type="Pfam" id="PF25244"/>
    </source>
</evidence>
<proteinExistence type="predicted"/>
<feature type="domain" description="PML C-terminal" evidence="3">
    <location>
        <begin position="1453"/>
        <end position="1506"/>
    </location>
</feature>
<dbReference type="OrthoDB" id="6137699at2759"/>
<name>A0A6J8ER10_MYTCO</name>
<evidence type="ECO:0000313" key="5">
    <source>
        <dbReference type="Proteomes" id="UP000507470"/>
    </source>
</evidence>
<dbReference type="InterPro" id="IPR057617">
    <property type="entry name" value="PML_C"/>
</dbReference>
<dbReference type="PANTHER" id="PTHR33845">
    <property type="entry name" value="C2H2-TYPE DOMAIN-CONTAINING PROTEIN"/>
    <property type="match status" value="1"/>
</dbReference>
<dbReference type="InterPro" id="IPR036397">
    <property type="entry name" value="RNaseH_sf"/>
</dbReference>
<dbReference type="Pfam" id="PF20700">
    <property type="entry name" value="Mutator"/>
    <property type="match status" value="1"/>
</dbReference>
<feature type="domain" description="Mutator-like transposase" evidence="2">
    <location>
        <begin position="934"/>
        <end position="1164"/>
    </location>
</feature>
<dbReference type="InterPro" id="IPR012337">
    <property type="entry name" value="RNaseH-like_sf"/>
</dbReference>
<evidence type="ECO:0000259" key="2">
    <source>
        <dbReference type="Pfam" id="PF20700"/>
    </source>
</evidence>
<feature type="region of interest" description="Disordered" evidence="1">
    <location>
        <begin position="614"/>
        <end position="659"/>
    </location>
</feature>
<dbReference type="PANTHER" id="PTHR33845:SF1">
    <property type="entry name" value="C2H2-TYPE DOMAIN-CONTAINING PROTEIN"/>
    <property type="match status" value="1"/>
</dbReference>
<feature type="compositionally biased region" description="Basic residues" evidence="1">
    <location>
        <begin position="1286"/>
        <end position="1302"/>
    </location>
</feature>
<evidence type="ECO:0008006" key="6">
    <source>
        <dbReference type="Google" id="ProtNLM"/>
    </source>
</evidence>
<dbReference type="EMBL" id="CACVKT020009705">
    <property type="protein sequence ID" value="CAC5423049.1"/>
    <property type="molecule type" value="Genomic_DNA"/>
</dbReference>
<evidence type="ECO:0000313" key="4">
    <source>
        <dbReference type="EMBL" id="CAC5423049.1"/>
    </source>
</evidence>
<dbReference type="InterPro" id="IPR049012">
    <property type="entry name" value="Mutator_transp_dom"/>
</dbReference>
<sequence>MSLCSFKSSQICECAGENNPLTSLSSALQSNILTEAGLLPNDITQKFQVCSEHLHRFLNQNKAGCKSKICGIPDIISSHNKDNKIYGGWYGCLMNSDNLGDTCSYQYEEQYNLRPHRLTSGYNFAVHATTSSSQETTSYFETESCCNSYSQGTEESVIRIDRLGKFNEFLKTCDISPVKCLTESLEKSSDRTKRRYLSKANTCITALLNTICPDDSEFIKKSYMVANTSTLRRQLLQIATNDYSFAEVSASIPGLSHYKFYAAKKHAQNIGLGVPAQTSKIPRSKINDGQLDHFLHFITSNHWIKDLPIGGKTLQLSTGELIQTPNVIRSIAPATIIRQYTQLCTSTMYNILTDCSASVRQSMEGLDYYISEGSRAFTDLTETVEQLDLTLDEKKKTLDNLVVAKHNLKKDFKLHVNRSSSIADHCCSYALSEEKGPFCQKCDDHSHTDECQQCCFVDETLSFILKTAIERHWDNPETVLFKVEKAIADIYEWKSHILRSKNQEKARQAGVNCLGENEAFLAIDSQQRSQYRVKVISPVSNADDEKVSLRSIPLISMLHNFKFTDNGLQVWRAYDIGQGKLISWNSIIDKKIPVIQLFVHHDWSYSQFATVGSEVVDREDDDSDDDEEDDNDDNDNDDEDTQNDNYDKDTTTTEPVPKKRRPIAKIFTCPEEGCTCSFKHSSSLDKHILLGNCNIKEEELSLADRTKVLYAQKLEDGNLGVSFTKQPANNNNTATDKLNKGWALKVNKPKTIFTQDQKAYLPEKFMIGKTTGRKEDPSKVAEEMRYALKNGENRFSRSQYLTSQQVASLFSRLAQKEKKILTVNSENNEYHPFEKRNIVKPEISEHEYAKKDDDLDTISMFADIDIGADVIIPPDPSHNDSWKDGRRVIELFELAQNLVCQLCNCPLNLIDTVSERKYGLGSVLTIPCGSCTACMIHAGMGATHVNNFLAGLNVPPVHSSTIRKKEKEIGKKIQEVAAQSCKSVQIKEKDLSNGKVEASFDGGWQKRGTGWQYDSNTGHASMIGLKTGKVMDYTYRSRSCRVCEVHEKRKETVSAHDCCRNWEGTSKGMEPDMAVEMTHKLNNSGCQIKVLHADNDSTTTSRLKVHFEDLEKKDDQNHVKKGFSKKLYELSKKYKELKHPDVIPYLVRCFMYAIKENEGLTDDLRGYKSLPGGKCLSNDALTSELRELVQQYNRRAESLQNMGSTQANENFNQIVGSKCPKARSYGGSSSFNSRLSAAVLQKNEGYTWLSMVNEASELSPGQFTMKVGETMNKKLERQRENQKTQTFKKRRIEKKKNRKKAQRSSSVKEGTTYQQEVEVNVNACDIIQQIPSSLTLSNTDKYVVFDLETTSLSRNSDITQLAAASGLNLFQRYIMPRCDISNEASKITAVQESISKADVDNYKQQTLVKKVLGIEYAAHNAKDDVLSLSELFSQKLQSSCEEDDLHHVNFNSCKLSLKPLVDKKIINAAVCFKLARSGINVTHLKLANSRDVNGIKLILRDNNVNNRYASSIIGHFSGCEE</sequence>
<gene>
    <name evidence="4" type="ORF">MCOR_55059</name>
</gene>
<organism evidence="4 5">
    <name type="scientific">Mytilus coruscus</name>
    <name type="common">Sea mussel</name>
    <dbReference type="NCBI Taxonomy" id="42192"/>
    <lineage>
        <taxon>Eukaryota</taxon>
        <taxon>Metazoa</taxon>
        <taxon>Spiralia</taxon>
        <taxon>Lophotrochozoa</taxon>
        <taxon>Mollusca</taxon>
        <taxon>Bivalvia</taxon>
        <taxon>Autobranchia</taxon>
        <taxon>Pteriomorphia</taxon>
        <taxon>Mytilida</taxon>
        <taxon>Mytiloidea</taxon>
        <taxon>Mytilidae</taxon>
        <taxon>Mytilinae</taxon>
        <taxon>Mytilus</taxon>
    </lineage>
</organism>
<dbReference type="SUPFAM" id="SSF53098">
    <property type="entry name" value="Ribonuclease H-like"/>
    <property type="match status" value="1"/>
</dbReference>